<evidence type="ECO:0000256" key="6">
    <source>
        <dbReference type="ARBA" id="ARBA00023157"/>
    </source>
</evidence>
<sequence>MVKVTAGVLNKRSGRVINFKSFRVHGSYNSKTHLHDVALIELQEDLQFSSTISPACLPYIWAGQTDTTGQVLGSGWGVLKENGNSPDVLMKVILDVIPNNQCQQKLRSRIDSTQVCTLTPKKDTCQGDSGGSIDASYNGKFYAFGIVSWGYGCARDNSPGVYARISEYTSWIEQNTGVTSFCKS</sequence>
<keyword evidence="5" id="KW-0720">Serine protease</keyword>
<dbReference type="GO" id="GO:0005615">
    <property type="term" value="C:extracellular space"/>
    <property type="evidence" value="ECO:0007669"/>
    <property type="project" value="TreeGrafter"/>
</dbReference>
<dbReference type="Proteomes" id="UP000708208">
    <property type="component" value="Unassembled WGS sequence"/>
</dbReference>
<dbReference type="InterPro" id="IPR050127">
    <property type="entry name" value="Serine_Proteases_S1"/>
</dbReference>
<dbReference type="GO" id="GO:0006508">
    <property type="term" value="P:proteolysis"/>
    <property type="evidence" value="ECO:0007669"/>
    <property type="project" value="UniProtKB-KW"/>
</dbReference>
<dbReference type="EMBL" id="CAJVCH010047875">
    <property type="protein sequence ID" value="CAG7717690.1"/>
    <property type="molecule type" value="Genomic_DNA"/>
</dbReference>
<evidence type="ECO:0000259" key="8">
    <source>
        <dbReference type="PROSITE" id="PS50240"/>
    </source>
</evidence>
<evidence type="ECO:0000256" key="3">
    <source>
        <dbReference type="ARBA" id="ARBA00022670"/>
    </source>
</evidence>
<dbReference type="PANTHER" id="PTHR24264">
    <property type="entry name" value="TRYPSIN-RELATED"/>
    <property type="match status" value="1"/>
</dbReference>
<keyword evidence="6" id="KW-1015">Disulfide bond</keyword>
<feature type="domain" description="Peptidase S1" evidence="8">
    <location>
        <begin position="1"/>
        <end position="177"/>
    </location>
</feature>
<dbReference type="AlphaFoldDB" id="A0A8J2NX00"/>
<protein>
    <recommendedName>
        <fullName evidence="8">Peptidase S1 domain-containing protein</fullName>
    </recommendedName>
</protein>
<accession>A0A8J2NX00</accession>
<keyword evidence="3" id="KW-0645">Protease</keyword>
<dbReference type="CDD" id="cd00190">
    <property type="entry name" value="Tryp_SPc"/>
    <property type="match status" value="1"/>
</dbReference>
<dbReference type="FunFam" id="2.40.10.10:FF:000002">
    <property type="entry name" value="Transmembrane protease serine"/>
    <property type="match status" value="1"/>
</dbReference>
<evidence type="ECO:0000256" key="5">
    <source>
        <dbReference type="ARBA" id="ARBA00022825"/>
    </source>
</evidence>
<evidence type="ECO:0000313" key="9">
    <source>
        <dbReference type="EMBL" id="CAG7717690.1"/>
    </source>
</evidence>
<dbReference type="PROSITE" id="PS50240">
    <property type="entry name" value="TRYPSIN_DOM"/>
    <property type="match status" value="1"/>
</dbReference>
<keyword evidence="10" id="KW-1185">Reference proteome</keyword>
<evidence type="ECO:0000256" key="2">
    <source>
        <dbReference type="ARBA" id="ARBA00022525"/>
    </source>
</evidence>
<comment type="similarity">
    <text evidence="7">Belongs to the peptidase S1 family. CLIP subfamily.</text>
</comment>
<organism evidence="9 10">
    <name type="scientific">Allacma fusca</name>
    <dbReference type="NCBI Taxonomy" id="39272"/>
    <lineage>
        <taxon>Eukaryota</taxon>
        <taxon>Metazoa</taxon>
        <taxon>Ecdysozoa</taxon>
        <taxon>Arthropoda</taxon>
        <taxon>Hexapoda</taxon>
        <taxon>Collembola</taxon>
        <taxon>Symphypleona</taxon>
        <taxon>Sminthuridae</taxon>
        <taxon>Allacma</taxon>
    </lineage>
</organism>
<keyword evidence="4" id="KW-0378">Hydrolase</keyword>
<proteinExistence type="inferred from homology"/>
<comment type="caution">
    <text evidence="9">The sequence shown here is derived from an EMBL/GenBank/DDBJ whole genome shotgun (WGS) entry which is preliminary data.</text>
</comment>
<dbReference type="GO" id="GO:0004252">
    <property type="term" value="F:serine-type endopeptidase activity"/>
    <property type="evidence" value="ECO:0007669"/>
    <property type="project" value="InterPro"/>
</dbReference>
<evidence type="ECO:0000256" key="4">
    <source>
        <dbReference type="ARBA" id="ARBA00022801"/>
    </source>
</evidence>
<evidence type="ECO:0000313" key="10">
    <source>
        <dbReference type="Proteomes" id="UP000708208"/>
    </source>
</evidence>
<dbReference type="SMART" id="SM00020">
    <property type="entry name" value="Tryp_SPc"/>
    <property type="match status" value="1"/>
</dbReference>
<dbReference type="OrthoDB" id="546450at2759"/>
<dbReference type="Pfam" id="PF00089">
    <property type="entry name" value="Trypsin"/>
    <property type="match status" value="1"/>
</dbReference>
<comment type="subcellular location">
    <subcellularLocation>
        <location evidence="1">Secreted</location>
    </subcellularLocation>
</comment>
<reference evidence="9" key="1">
    <citation type="submission" date="2021-06" db="EMBL/GenBank/DDBJ databases">
        <authorList>
            <person name="Hodson N. C."/>
            <person name="Mongue J. A."/>
            <person name="Jaron S. K."/>
        </authorList>
    </citation>
    <scope>NUCLEOTIDE SEQUENCE</scope>
</reference>
<keyword evidence="2" id="KW-0964">Secreted</keyword>
<gene>
    <name evidence="9" type="ORF">AFUS01_LOCUS7131</name>
</gene>
<dbReference type="InterPro" id="IPR001254">
    <property type="entry name" value="Trypsin_dom"/>
</dbReference>
<evidence type="ECO:0000256" key="7">
    <source>
        <dbReference type="ARBA" id="ARBA00024195"/>
    </source>
</evidence>
<name>A0A8J2NX00_9HEXA</name>
<dbReference type="PANTHER" id="PTHR24264:SF65">
    <property type="entry name" value="SRCR DOMAIN-CONTAINING PROTEIN"/>
    <property type="match status" value="1"/>
</dbReference>
<evidence type="ECO:0000256" key="1">
    <source>
        <dbReference type="ARBA" id="ARBA00004613"/>
    </source>
</evidence>